<dbReference type="NCBIfam" id="TIGR03150">
    <property type="entry name" value="fabF"/>
    <property type="match status" value="1"/>
</dbReference>
<dbReference type="RefSeq" id="WP_015803570.1">
    <property type="nucleotide sequence ID" value="NC_013093.1"/>
</dbReference>
<name>C6WPI1_ACTMD</name>
<sequence>MTSSSRTGGGRRVVVTGRGAVTPIGADWPTTWASMVKGSSGIRVLSTVDTTGLPVRIGGEVLDLDLSGLPPKAVRRTDSSVHIALSAALEAVADANLVVDEALAPRVAVVLGSAGGPTKLSAAATRALDERGARGLSPYYFPGSGVDSAAGEVALHLGAQGPSVCVVTACATGATSIGEAARLIRHGAADVVVAGGVDDTMTRLDITGAAISRALSTRNDDPEAASRPFDRGRDGFVMSAGGGVVVLESEEHARARGARVLGELAGYGATTDAFHPTAPHPEAGPARRAMHDALAQAGLAPQDVGYINAHGTSTPLNDTTELRAIRGVFGSHATRIPVSSTKSMTGHMLGGAGAVELIVALESVLTGVTPPTINCDDPEDPEVNFVPHTAQEHRVEAAMSNSFGFGGHNAVLIARRWAG</sequence>
<dbReference type="InterPro" id="IPR018201">
    <property type="entry name" value="Ketoacyl_synth_AS"/>
</dbReference>
<dbReference type="Gene3D" id="3.40.47.10">
    <property type="match status" value="1"/>
</dbReference>
<keyword evidence="5 14" id="KW-0444">Lipid biosynthesis</keyword>
<evidence type="ECO:0000256" key="2">
    <source>
        <dbReference type="ARBA" id="ARBA00008467"/>
    </source>
</evidence>
<dbReference type="Pfam" id="PF02801">
    <property type="entry name" value="Ketoacyl-synt_C"/>
    <property type="match status" value="1"/>
</dbReference>
<evidence type="ECO:0000256" key="3">
    <source>
        <dbReference type="ARBA" id="ARBA00012356"/>
    </source>
</evidence>
<evidence type="ECO:0000256" key="4">
    <source>
        <dbReference type="ARBA" id="ARBA00014657"/>
    </source>
</evidence>
<evidence type="ECO:0000256" key="16">
    <source>
        <dbReference type="RuleBase" id="RU003694"/>
    </source>
</evidence>
<evidence type="ECO:0000256" key="15">
    <source>
        <dbReference type="PIRSR" id="PIRSR000447-1"/>
    </source>
</evidence>
<reference evidence="18 19" key="1">
    <citation type="journal article" date="2009" name="Stand. Genomic Sci.">
        <title>Complete genome sequence of Actinosynnema mirum type strain (101).</title>
        <authorList>
            <person name="Land M."/>
            <person name="Lapidus A."/>
            <person name="Mayilraj S."/>
            <person name="Chen F."/>
            <person name="Copeland A."/>
            <person name="Del Rio T.G."/>
            <person name="Nolan M."/>
            <person name="Lucas S."/>
            <person name="Tice H."/>
            <person name="Cheng J.F."/>
            <person name="Chertkov O."/>
            <person name="Bruce D."/>
            <person name="Goodwin L."/>
            <person name="Pitluck S."/>
            <person name="Rohde M."/>
            <person name="Goker M."/>
            <person name="Pati A."/>
            <person name="Ivanova N."/>
            <person name="Mavromatis K."/>
            <person name="Chen A."/>
            <person name="Palaniappan K."/>
            <person name="Hauser L."/>
            <person name="Chang Y.J."/>
            <person name="Jeffries C.C."/>
            <person name="Brettin T."/>
            <person name="Detter J.C."/>
            <person name="Han C."/>
            <person name="Chain P."/>
            <person name="Tindall B.J."/>
            <person name="Bristow J."/>
            <person name="Eisen J.A."/>
            <person name="Markowitz V."/>
            <person name="Hugenholtz P."/>
            <person name="Kyrpides N.C."/>
            <person name="Klenk H.P."/>
        </authorList>
    </citation>
    <scope>NUCLEOTIDE SEQUENCE [LARGE SCALE GENOMIC DNA]</scope>
    <source>
        <strain evidence="19">ATCC 29888 / DSM 43827 / JCM 3225 / NBRC 14064 / NCIMB 13271 / NRRL B-12336 / IMRU 3971 / 101</strain>
    </source>
</reference>
<dbReference type="GO" id="GO:0006633">
    <property type="term" value="P:fatty acid biosynthetic process"/>
    <property type="evidence" value="ECO:0007669"/>
    <property type="project" value="UniProtKB-UniRule"/>
</dbReference>
<dbReference type="InterPro" id="IPR014030">
    <property type="entry name" value="Ketoacyl_synth_N"/>
</dbReference>
<dbReference type="PIRSF" id="PIRSF000447">
    <property type="entry name" value="KAS_II"/>
    <property type="match status" value="1"/>
</dbReference>
<evidence type="ECO:0000256" key="12">
    <source>
        <dbReference type="ARBA" id="ARBA00047318"/>
    </source>
</evidence>
<comment type="function">
    <text evidence="11 14">Involved in the type II fatty acid elongation cycle. Catalyzes the elongation of a wide range of acyl-ACP by the addition of two carbons from malonyl-ACP to an acyl acceptor. Can efficiently catalyze the conversion of palmitoleoyl-ACP (cis-hexadec-9-enoyl-ACP) to cis-vaccenoyl-ACP (cis-octadec-11-enoyl-ACP), an essential step in the thermal regulation of fatty acid composition.</text>
</comment>
<evidence type="ECO:0000313" key="19">
    <source>
        <dbReference type="Proteomes" id="UP000002213"/>
    </source>
</evidence>
<dbReference type="InterPro" id="IPR016039">
    <property type="entry name" value="Thiolase-like"/>
</dbReference>
<evidence type="ECO:0000256" key="7">
    <source>
        <dbReference type="ARBA" id="ARBA00022832"/>
    </source>
</evidence>
<dbReference type="AlphaFoldDB" id="C6WPI1"/>
<gene>
    <name evidence="18" type="ordered locus">Amir_4857</name>
</gene>
<dbReference type="InterPro" id="IPR020841">
    <property type="entry name" value="PKS_Beta-ketoAc_synthase_dom"/>
</dbReference>
<dbReference type="eggNOG" id="COG0304">
    <property type="taxonomic scope" value="Bacteria"/>
</dbReference>
<accession>C6WPI1</accession>
<evidence type="ECO:0000256" key="5">
    <source>
        <dbReference type="ARBA" id="ARBA00022516"/>
    </source>
</evidence>
<protein>
    <recommendedName>
        <fullName evidence="4 14">3-oxoacyl-[acyl-carrier-protein] synthase 2</fullName>
        <ecNumber evidence="3 14">2.3.1.179</ecNumber>
    </recommendedName>
</protein>
<feature type="active site" description="For beta-ketoacyl synthase activity" evidence="15">
    <location>
        <position position="170"/>
    </location>
</feature>
<comment type="catalytic activity">
    <reaction evidence="12 14">
        <text>(9Z)-hexadecenoyl-[ACP] + malonyl-[ACP] + H(+) = 3-oxo-(11Z)-octadecenoyl-[ACP] + holo-[ACP] + CO2</text>
        <dbReference type="Rhea" id="RHEA:55040"/>
        <dbReference type="Rhea" id="RHEA-COMP:9623"/>
        <dbReference type="Rhea" id="RHEA-COMP:9685"/>
        <dbReference type="Rhea" id="RHEA-COMP:10800"/>
        <dbReference type="Rhea" id="RHEA-COMP:14074"/>
        <dbReference type="ChEBI" id="CHEBI:15378"/>
        <dbReference type="ChEBI" id="CHEBI:16526"/>
        <dbReference type="ChEBI" id="CHEBI:64479"/>
        <dbReference type="ChEBI" id="CHEBI:78449"/>
        <dbReference type="ChEBI" id="CHEBI:83989"/>
        <dbReference type="ChEBI" id="CHEBI:138538"/>
        <dbReference type="EC" id="2.3.1.179"/>
    </reaction>
</comment>
<keyword evidence="9 14" id="KW-0275">Fatty acid biosynthesis</keyword>
<evidence type="ECO:0000256" key="14">
    <source>
        <dbReference type="PIRNR" id="PIRNR000447"/>
    </source>
</evidence>
<evidence type="ECO:0000256" key="9">
    <source>
        <dbReference type="ARBA" id="ARBA00023160"/>
    </source>
</evidence>
<dbReference type="CDD" id="cd00834">
    <property type="entry name" value="KAS_I_II"/>
    <property type="match status" value="1"/>
</dbReference>
<evidence type="ECO:0000259" key="17">
    <source>
        <dbReference type="PROSITE" id="PS52004"/>
    </source>
</evidence>
<dbReference type="Pfam" id="PF00109">
    <property type="entry name" value="ketoacyl-synt"/>
    <property type="match status" value="1"/>
</dbReference>
<evidence type="ECO:0000256" key="6">
    <source>
        <dbReference type="ARBA" id="ARBA00022679"/>
    </source>
</evidence>
<proteinExistence type="inferred from homology"/>
<evidence type="ECO:0000256" key="10">
    <source>
        <dbReference type="ARBA" id="ARBA00023315"/>
    </source>
</evidence>
<dbReference type="KEGG" id="ami:Amir_4857"/>
<dbReference type="OrthoDB" id="9808669at2"/>
<feature type="domain" description="Ketosynthase family 3 (KS3)" evidence="17">
    <location>
        <begin position="10"/>
        <end position="416"/>
    </location>
</feature>
<dbReference type="PANTHER" id="PTHR11712:SF336">
    <property type="entry name" value="3-OXOACYL-[ACYL-CARRIER-PROTEIN] SYNTHASE, MITOCHONDRIAL"/>
    <property type="match status" value="1"/>
</dbReference>
<dbReference type="PROSITE" id="PS00606">
    <property type="entry name" value="KS3_1"/>
    <property type="match status" value="1"/>
</dbReference>
<dbReference type="STRING" id="446462.Amir_4857"/>
<keyword evidence="6 14" id="KW-0808">Transferase</keyword>
<dbReference type="SMART" id="SM00825">
    <property type="entry name" value="PKS_KS"/>
    <property type="match status" value="1"/>
</dbReference>
<dbReference type="PANTHER" id="PTHR11712">
    <property type="entry name" value="POLYKETIDE SYNTHASE-RELATED"/>
    <property type="match status" value="1"/>
</dbReference>
<dbReference type="FunFam" id="3.40.47.10:FF:000018">
    <property type="entry name" value="3-oxoacyl-[acyl-carrier-protein] synthase 2"/>
    <property type="match status" value="1"/>
</dbReference>
<keyword evidence="10 14" id="KW-0012">Acyltransferase</keyword>
<dbReference type="NCBIfam" id="NF005589">
    <property type="entry name" value="PRK07314.1"/>
    <property type="match status" value="1"/>
</dbReference>
<evidence type="ECO:0000256" key="13">
    <source>
        <dbReference type="ARBA" id="ARBA00047659"/>
    </source>
</evidence>
<dbReference type="Proteomes" id="UP000002213">
    <property type="component" value="Chromosome"/>
</dbReference>
<evidence type="ECO:0000313" key="18">
    <source>
        <dbReference type="EMBL" id="ACU38683.1"/>
    </source>
</evidence>
<dbReference type="SUPFAM" id="SSF53901">
    <property type="entry name" value="Thiolase-like"/>
    <property type="match status" value="2"/>
</dbReference>
<dbReference type="UniPathway" id="UPA00094"/>
<dbReference type="InterPro" id="IPR014031">
    <property type="entry name" value="Ketoacyl_synth_C"/>
</dbReference>
<evidence type="ECO:0000256" key="8">
    <source>
        <dbReference type="ARBA" id="ARBA00023098"/>
    </source>
</evidence>
<dbReference type="InterPro" id="IPR000794">
    <property type="entry name" value="Beta-ketoacyl_synthase"/>
</dbReference>
<comment type="catalytic activity">
    <reaction evidence="13 14">
        <text>a fatty acyl-[ACP] + malonyl-[ACP] + H(+) = a 3-oxoacyl-[ACP] + holo-[ACP] + CO2</text>
        <dbReference type="Rhea" id="RHEA:22836"/>
        <dbReference type="Rhea" id="RHEA-COMP:9623"/>
        <dbReference type="Rhea" id="RHEA-COMP:9685"/>
        <dbReference type="Rhea" id="RHEA-COMP:9916"/>
        <dbReference type="Rhea" id="RHEA-COMP:14125"/>
        <dbReference type="ChEBI" id="CHEBI:15378"/>
        <dbReference type="ChEBI" id="CHEBI:16526"/>
        <dbReference type="ChEBI" id="CHEBI:64479"/>
        <dbReference type="ChEBI" id="CHEBI:78449"/>
        <dbReference type="ChEBI" id="CHEBI:78776"/>
        <dbReference type="ChEBI" id="CHEBI:138651"/>
    </reaction>
</comment>
<comment type="similarity">
    <text evidence="2 14 16">Belongs to the thiolase-like superfamily. Beta-ketoacyl-ACP synthases family.</text>
</comment>
<dbReference type="EC" id="2.3.1.179" evidence="3 14"/>
<dbReference type="InterPro" id="IPR017568">
    <property type="entry name" value="3-oxoacyl-ACP_synth-2"/>
</dbReference>
<organism evidence="18 19">
    <name type="scientific">Actinosynnema mirum (strain ATCC 29888 / DSM 43827 / JCM 3225 / NBRC 14064 / NCIMB 13271 / NRRL B-12336 / IMRU 3971 / 101)</name>
    <dbReference type="NCBI Taxonomy" id="446462"/>
    <lineage>
        <taxon>Bacteria</taxon>
        <taxon>Bacillati</taxon>
        <taxon>Actinomycetota</taxon>
        <taxon>Actinomycetes</taxon>
        <taxon>Pseudonocardiales</taxon>
        <taxon>Pseudonocardiaceae</taxon>
        <taxon>Actinosynnema</taxon>
    </lineage>
</organism>
<evidence type="ECO:0000256" key="11">
    <source>
        <dbReference type="ARBA" id="ARBA00024006"/>
    </source>
</evidence>
<keyword evidence="8" id="KW-0443">Lipid metabolism</keyword>
<keyword evidence="7" id="KW-0276">Fatty acid metabolism</keyword>
<dbReference type="EMBL" id="CP001630">
    <property type="protein sequence ID" value="ACU38683.1"/>
    <property type="molecule type" value="Genomic_DNA"/>
</dbReference>
<dbReference type="GO" id="GO:0004315">
    <property type="term" value="F:3-oxoacyl-[acyl-carrier-protein] synthase activity"/>
    <property type="evidence" value="ECO:0007669"/>
    <property type="project" value="UniProtKB-UniRule"/>
</dbReference>
<dbReference type="PROSITE" id="PS52004">
    <property type="entry name" value="KS3_2"/>
    <property type="match status" value="1"/>
</dbReference>
<keyword evidence="19" id="KW-1185">Reference proteome</keyword>
<dbReference type="HOGENOM" id="CLU_000022_69_2_11"/>
<comment type="pathway">
    <text evidence="1 14">Lipid metabolism; fatty acid biosynthesis.</text>
</comment>
<evidence type="ECO:0000256" key="1">
    <source>
        <dbReference type="ARBA" id="ARBA00005194"/>
    </source>
</evidence>